<feature type="compositionally biased region" description="Basic and acidic residues" evidence="2">
    <location>
        <begin position="16"/>
        <end position="32"/>
    </location>
</feature>
<feature type="region of interest" description="Disordered" evidence="2">
    <location>
        <begin position="1"/>
        <end position="246"/>
    </location>
</feature>
<feature type="transmembrane region" description="Helical" evidence="3">
    <location>
        <begin position="629"/>
        <end position="647"/>
    </location>
</feature>
<feature type="transmembrane region" description="Helical" evidence="3">
    <location>
        <begin position="605"/>
        <end position="623"/>
    </location>
</feature>
<evidence type="ECO:0000256" key="2">
    <source>
        <dbReference type="SAM" id="MobiDB-lite"/>
    </source>
</evidence>
<feature type="compositionally biased region" description="Basic and acidic residues" evidence="2">
    <location>
        <begin position="107"/>
        <end position="131"/>
    </location>
</feature>
<keyword evidence="3" id="KW-0472">Membrane</keyword>
<feature type="transmembrane region" description="Helical" evidence="3">
    <location>
        <begin position="716"/>
        <end position="742"/>
    </location>
</feature>
<comment type="caution">
    <text evidence="5">The sequence shown here is derived from an EMBL/GenBank/DDBJ whole genome shotgun (WGS) entry which is preliminary data.</text>
</comment>
<organism evidence="5 6">
    <name type="scientific">Rhodofomes roseus</name>
    <dbReference type="NCBI Taxonomy" id="34475"/>
    <lineage>
        <taxon>Eukaryota</taxon>
        <taxon>Fungi</taxon>
        <taxon>Dikarya</taxon>
        <taxon>Basidiomycota</taxon>
        <taxon>Agaricomycotina</taxon>
        <taxon>Agaricomycetes</taxon>
        <taxon>Polyporales</taxon>
        <taxon>Rhodofomes</taxon>
    </lineage>
</organism>
<dbReference type="STRING" id="34475.A0A4Y9YAL0"/>
<keyword evidence="3" id="KW-0812">Transmembrane</keyword>
<name>A0A4Y9YAL0_9APHY</name>
<sequence length="752" mass="83463">MPYTSFPQRHGRRLPRTNDDYLAEERNMDSLDQRTSNLLHIDNRPSGSRGSNDSDATLYGSGSEDTTHYSGWSSRMKGHTDSLRPPEGVRLEGHGPPQGRPRRRAGYRHDTDGAAWRREHADEDDRRDRRVSTPYDDDDEEEEEGHHRSYFDNLIARFMGDSHRGPMRRTDSTDSTGEPWSMTREKALNGPEDDPPLSRFSAPRTNSGISNRSDDSDADPELLDPHDPKATGRHPHSHNEGFVGSAEEAEMMSNMTYVQRKKYMSRVKIEWNVSPIYWREQFLIRLAGCLMTFGAPSHRIEAQLVSAARVLEIEAEFVHIPGLIMCSFGDKMRRASDLRFVKCAGSLDLGSLHTVHVLYRRVVHDELSAQEAAAFLEHLLTSRPAYRRTVRIIFAFFLSAMICPLAFGGSIIDMWIAGVTGVFLSVMQVQVAARSAMYAAVYEITVSMIVSFASRGLSAIRSSHLFCYTAISSSGIVGILPGYLILSSSLELASKNIVCGSVRMVYALIYTLFLGFALQIGSDLFLVCDKTARAQLLSLQERLSTVAIVSGTFVTDNASSIAYDLNQGRPISGTFTFTNYTKNPIETIDGGCYRNVYFPWWLQPFPWWTQFILVPLFSILSSMANLQPFWTREMFVMVLISCVAYAANKAADHFIFNRSDIVSAIGAFVVGLMGNLYSRKLNGTAFTSMVTGVLFLVPSGLSAAGGITAQGSGIDIGAAMISVTIGITVGLFMSQALVYMFGSRKNAAVFSF</sequence>
<dbReference type="EMBL" id="SEKV01000312">
    <property type="protein sequence ID" value="TFY59262.1"/>
    <property type="molecule type" value="Genomic_DNA"/>
</dbReference>
<evidence type="ECO:0000313" key="5">
    <source>
        <dbReference type="EMBL" id="TFY59262.1"/>
    </source>
</evidence>
<feature type="transmembrane region" description="Helical" evidence="3">
    <location>
        <begin position="659"/>
        <end position="677"/>
    </location>
</feature>
<feature type="compositionally biased region" description="Basic and acidic residues" evidence="2">
    <location>
        <begin position="160"/>
        <end position="172"/>
    </location>
</feature>
<keyword evidence="3" id="KW-1133">Transmembrane helix</keyword>
<protein>
    <recommendedName>
        <fullName evidence="4">Threonine/serine exporter-like N-terminal domain-containing protein</fullName>
    </recommendedName>
</protein>
<dbReference type="GO" id="GO:0022857">
    <property type="term" value="F:transmembrane transporter activity"/>
    <property type="evidence" value="ECO:0007669"/>
    <property type="project" value="InterPro"/>
</dbReference>
<dbReference type="PANTHER" id="PTHR31082">
    <property type="entry name" value="PHEROMONE-REGULATED MEMBRANE PROTEIN 10"/>
    <property type="match status" value="1"/>
</dbReference>
<evidence type="ECO:0000313" key="6">
    <source>
        <dbReference type="Proteomes" id="UP000298390"/>
    </source>
</evidence>
<dbReference type="InterPro" id="IPR010619">
    <property type="entry name" value="ThrE-like_N"/>
</dbReference>
<dbReference type="PANTHER" id="PTHR31082:SF4">
    <property type="entry name" value="PHEROMONE-REGULATED MEMBRANE PROTEIN 10"/>
    <property type="match status" value="1"/>
</dbReference>
<feature type="transmembrane region" description="Helical" evidence="3">
    <location>
        <begin position="506"/>
        <end position="528"/>
    </location>
</feature>
<feature type="transmembrane region" description="Helical" evidence="3">
    <location>
        <begin position="436"/>
        <end position="453"/>
    </location>
</feature>
<reference evidence="5 6" key="1">
    <citation type="submission" date="2019-01" db="EMBL/GenBank/DDBJ databases">
        <title>Genome sequencing of the rare red list fungi Fomitopsis rosea.</title>
        <authorList>
            <person name="Buettner E."/>
            <person name="Kellner H."/>
        </authorList>
    </citation>
    <scope>NUCLEOTIDE SEQUENCE [LARGE SCALE GENOMIC DNA]</scope>
    <source>
        <strain evidence="5 6">DSM 105464</strain>
    </source>
</reference>
<feature type="transmembrane region" description="Helical" evidence="3">
    <location>
        <begin position="683"/>
        <end position="704"/>
    </location>
</feature>
<proteinExistence type="inferred from homology"/>
<feature type="domain" description="Threonine/serine exporter-like N-terminal" evidence="4">
    <location>
        <begin position="282"/>
        <end position="522"/>
    </location>
</feature>
<dbReference type="Proteomes" id="UP000298390">
    <property type="component" value="Unassembled WGS sequence"/>
</dbReference>
<evidence type="ECO:0000256" key="1">
    <source>
        <dbReference type="ARBA" id="ARBA00034125"/>
    </source>
</evidence>
<dbReference type="InterPro" id="IPR051361">
    <property type="entry name" value="ThrE/Ser_Exporter"/>
</dbReference>
<feature type="compositionally biased region" description="Polar residues" evidence="2">
    <location>
        <begin position="45"/>
        <end position="55"/>
    </location>
</feature>
<feature type="transmembrane region" description="Helical" evidence="3">
    <location>
        <begin position="392"/>
        <end position="416"/>
    </location>
</feature>
<dbReference type="Pfam" id="PF06738">
    <property type="entry name" value="ThrE"/>
    <property type="match status" value="1"/>
</dbReference>
<gene>
    <name evidence="5" type="ORF">EVJ58_g5893</name>
</gene>
<evidence type="ECO:0000259" key="4">
    <source>
        <dbReference type="Pfam" id="PF06738"/>
    </source>
</evidence>
<feature type="transmembrane region" description="Helical" evidence="3">
    <location>
        <begin position="465"/>
        <end position="486"/>
    </location>
</feature>
<feature type="compositionally biased region" description="Basic and acidic residues" evidence="2">
    <location>
        <begin position="78"/>
        <end position="93"/>
    </location>
</feature>
<evidence type="ECO:0000256" key="3">
    <source>
        <dbReference type="SAM" id="Phobius"/>
    </source>
</evidence>
<comment type="similarity">
    <text evidence="1">Belongs to the ThrE exporter (TC 2.A.79) family.</text>
</comment>
<accession>A0A4Y9YAL0</accession>
<dbReference type="AlphaFoldDB" id="A0A4Y9YAL0"/>